<evidence type="ECO:0000313" key="2">
    <source>
        <dbReference type="EMBL" id="EXJ67007.1"/>
    </source>
</evidence>
<keyword evidence="3" id="KW-1185">Reference proteome</keyword>
<dbReference type="AlphaFoldDB" id="W9WFW7"/>
<proteinExistence type="predicted"/>
<feature type="region of interest" description="Disordered" evidence="1">
    <location>
        <begin position="252"/>
        <end position="313"/>
    </location>
</feature>
<comment type="caution">
    <text evidence="2">The sequence shown here is derived from an EMBL/GenBank/DDBJ whole genome shotgun (WGS) entry which is preliminary data.</text>
</comment>
<feature type="region of interest" description="Disordered" evidence="1">
    <location>
        <begin position="454"/>
        <end position="494"/>
    </location>
</feature>
<dbReference type="OrthoDB" id="4139190at2759"/>
<reference evidence="2 3" key="1">
    <citation type="submission" date="2013-03" db="EMBL/GenBank/DDBJ databases">
        <title>The Genome Sequence of Cladophialophora psammophila CBS 110553.</title>
        <authorList>
            <consortium name="The Broad Institute Genomics Platform"/>
            <person name="Cuomo C."/>
            <person name="de Hoog S."/>
            <person name="Gorbushina A."/>
            <person name="Walker B."/>
            <person name="Young S.K."/>
            <person name="Zeng Q."/>
            <person name="Gargeya S."/>
            <person name="Fitzgerald M."/>
            <person name="Haas B."/>
            <person name="Abouelleil A."/>
            <person name="Allen A.W."/>
            <person name="Alvarado L."/>
            <person name="Arachchi H.M."/>
            <person name="Berlin A.M."/>
            <person name="Chapman S.B."/>
            <person name="Gainer-Dewar J."/>
            <person name="Goldberg J."/>
            <person name="Griggs A."/>
            <person name="Gujja S."/>
            <person name="Hansen M."/>
            <person name="Howarth C."/>
            <person name="Imamovic A."/>
            <person name="Ireland A."/>
            <person name="Larimer J."/>
            <person name="McCowan C."/>
            <person name="Murphy C."/>
            <person name="Pearson M."/>
            <person name="Poon T.W."/>
            <person name="Priest M."/>
            <person name="Roberts A."/>
            <person name="Saif S."/>
            <person name="Shea T."/>
            <person name="Sisk P."/>
            <person name="Sykes S."/>
            <person name="Wortman J."/>
            <person name="Nusbaum C."/>
            <person name="Birren B."/>
        </authorList>
    </citation>
    <scope>NUCLEOTIDE SEQUENCE [LARGE SCALE GENOMIC DNA]</scope>
    <source>
        <strain evidence="2 3">CBS 110553</strain>
    </source>
</reference>
<accession>W9WFW7</accession>
<dbReference type="GeneID" id="19194349"/>
<dbReference type="Proteomes" id="UP000019471">
    <property type="component" value="Unassembled WGS sequence"/>
</dbReference>
<dbReference type="RefSeq" id="XP_007748422.1">
    <property type="nucleotide sequence ID" value="XM_007750232.1"/>
</dbReference>
<organism evidence="2 3">
    <name type="scientific">Cladophialophora psammophila CBS 110553</name>
    <dbReference type="NCBI Taxonomy" id="1182543"/>
    <lineage>
        <taxon>Eukaryota</taxon>
        <taxon>Fungi</taxon>
        <taxon>Dikarya</taxon>
        <taxon>Ascomycota</taxon>
        <taxon>Pezizomycotina</taxon>
        <taxon>Eurotiomycetes</taxon>
        <taxon>Chaetothyriomycetidae</taxon>
        <taxon>Chaetothyriales</taxon>
        <taxon>Herpotrichiellaceae</taxon>
        <taxon>Cladophialophora</taxon>
    </lineage>
</organism>
<protein>
    <submittedName>
        <fullName evidence="2">Uncharacterized protein</fullName>
    </submittedName>
</protein>
<name>W9WFW7_9EURO</name>
<gene>
    <name evidence="2" type="ORF">A1O5_09653</name>
</gene>
<dbReference type="HOGENOM" id="CLU_566187_0_0_1"/>
<evidence type="ECO:0000313" key="3">
    <source>
        <dbReference type="Proteomes" id="UP000019471"/>
    </source>
</evidence>
<evidence type="ECO:0000256" key="1">
    <source>
        <dbReference type="SAM" id="MobiDB-lite"/>
    </source>
</evidence>
<dbReference type="EMBL" id="AMGX01000017">
    <property type="protein sequence ID" value="EXJ67007.1"/>
    <property type="molecule type" value="Genomic_DNA"/>
</dbReference>
<sequence length="512" mass="58061">MEHSRSNSYYYRQEHHSAAPCGYEIYILVPRAMYLWRGEPPCPPKLYDSLAHSPLSQQPFADHPQDLGVAEFWESQTATRQLFPIFESTIGYITPVHEYLPNIASYDAQLIPVREEVVSEALESLRLNPNMSISDCYRFAVRSFLGRSVEDNILDLATRVDLEVEFALRIIRATKRPQEFTTEQMDNLQALGNSFTKMATSYRSVWLEEAIRLNLELDARAVVEDADEYLRYIGGTKSKAERVTGTLKENGAKEGASINPLHYGNNRSGDNGLKEAGTRDISMPDVVDTALSAPEDGVSPTRDNNTAASEDDSTLHVHKDVDDITTWSKVVNGHSVLFAQYQHGKQRPWKCLLCDKCLVNEKGSLTSHLRHRHGLTGLRHMRVRNENFSNFQGHDDNDCYMWGEYVDNDPLPWKCLLCVNHRGVKVGKRTFPRHFQKTHGIKVILPAVTPANIERNREKKKQAHVSTRSLEDDADADADKVLDDSEHEDEDANFQVHQITQSLLDLLQATDA</sequence>